<proteinExistence type="predicted"/>
<organism evidence="2 3">
    <name type="scientific">Tetragonisca angustula</name>
    <dbReference type="NCBI Taxonomy" id="166442"/>
    <lineage>
        <taxon>Eukaryota</taxon>
        <taxon>Metazoa</taxon>
        <taxon>Ecdysozoa</taxon>
        <taxon>Arthropoda</taxon>
        <taxon>Hexapoda</taxon>
        <taxon>Insecta</taxon>
        <taxon>Pterygota</taxon>
        <taxon>Neoptera</taxon>
        <taxon>Endopterygota</taxon>
        <taxon>Hymenoptera</taxon>
        <taxon>Apocrita</taxon>
        <taxon>Aculeata</taxon>
        <taxon>Apoidea</taxon>
        <taxon>Anthophila</taxon>
        <taxon>Apidae</taxon>
        <taxon>Tetragonisca</taxon>
    </lineage>
</organism>
<sequence>MQLTRLEDLPKDMQQRQDEEDAIDNAACSTISSDKIYRCLRNNQRETTAEMSHKVDAVLNNDSNTNIMSLLDEYIGSIRKYTNTNEQQ</sequence>
<protein>
    <submittedName>
        <fullName evidence="2">Uncharacterized protein</fullName>
    </submittedName>
</protein>
<evidence type="ECO:0000313" key="2">
    <source>
        <dbReference type="EMBL" id="KAK9295001.1"/>
    </source>
</evidence>
<keyword evidence="3" id="KW-1185">Reference proteome</keyword>
<evidence type="ECO:0000256" key="1">
    <source>
        <dbReference type="SAM" id="MobiDB-lite"/>
    </source>
</evidence>
<dbReference type="AlphaFoldDB" id="A0AAW0ZDN9"/>
<reference evidence="2 3" key="1">
    <citation type="submission" date="2024-05" db="EMBL/GenBank/DDBJ databases">
        <title>The nuclear and mitochondrial genome assemblies of Tetragonisca angustula (Apidae: Meliponini), a tiny yet remarkable pollinator in the Neotropics.</title>
        <authorList>
            <person name="Ferrari R."/>
            <person name="Ricardo P.C."/>
            <person name="Dias F.C."/>
            <person name="Araujo N.S."/>
            <person name="Soares D.O."/>
            <person name="Zhou Q.-S."/>
            <person name="Zhu C.-D."/>
            <person name="Coutinho L."/>
            <person name="Airas M.C."/>
            <person name="Batista T.M."/>
        </authorList>
    </citation>
    <scope>NUCLEOTIDE SEQUENCE [LARGE SCALE GENOMIC DNA]</scope>
    <source>
        <strain evidence="2">ASF017062</strain>
        <tissue evidence="2">Abdomen</tissue>
    </source>
</reference>
<name>A0AAW0ZDN9_9HYME</name>
<gene>
    <name evidence="2" type="ORF">QLX08_010538</name>
</gene>
<evidence type="ECO:0000313" key="3">
    <source>
        <dbReference type="Proteomes" id="UP001432146"/>
    </source>
</evidence>
<feature type="compositionally biased region" description="Basic and acidic residues" evidence="1">
    <location>
        <begin position="1"/>
        <end position="17"/>
    </location>
</feature>
<dbReference type="EMBL" id="JAWNGG020000292">
    <property type="protein sequence ID" value="KAK9295001.1"/>
    <property type="molecule type" value="Genomic_DNA"/>
</dbReference>
<comment type="caution">
    <text evidence="2">The sequence shown here is derived from an EMBL/GenBank/DDBJ whole genome shotgun (WGS) entry which is preliminary data.</text>
</comment>
<feature type="region of interest" description="Disordered" evidence="1">
    <location>
        <begin position="1"/>
        <end position="21"/>
    </location>
</feature>
<dbReference type="Proteomes" id="UP001432146">
    <property type="component" value="Unassembled WGS sequence"/>
</dbReference>
<accession>A0AAW0ZDN9</accession>